<protein>
    <submittedName>
        <fullName evidence="1">Uncharacterized protein</fullName>
    </submittedName>
</protein>
<comment type="caution">
    <text evidence="1">The sequence shown here is derived from an EMBL/GenBank/DDBJ whole genome shotgun (WGS) entry which is preliminary data.</text>
</comment>
<dbReference type="EMBL" id="LAZR01061953">
    <property type="protein sequence ID" value="KKK62521.1"/>
    <property type="molecule type" value="Genomic_DNA"/>
</dbReference>
<organism evidence="1">
    <name type="scientific">marine sediment metagenome</name>
    <dbReference type="NCBI Taxonomy" id="412755"/>
    <lineage>
        <taxon>unclassified sequences</taxon>
        <taxon>metagenomes</taxon>
        <taxon>ecological metagenomes</taxon>
    </lineage>
</organism>
<gene>
    <name evidence="1" type="ORF">LCGC14_3003490</name>
</gene>
<reference evidence="1" key="1">
    <citation type="journal article" date="2015" name="Nature">
        <title>Complex archaea that bridge the gap between prokaryotes and eukaryotes.</title>
        <authorList>
            <person name="Spang A."/>
            <person name="Saw J.H."/>
            <person name="Jorgensen S.L."/>
            <person name="Zaremba-Niedzwiedzka K."/>
            <person name="Martijn J."/>
            <person name="Lind A.E."/>
            <person name="van Eijk R."/>
            <person name="Schleper C."/>
            <person name="Guy L."/>
            <person name="Ettema T.J."/>
        </authorList>
    </citation>
    <scope>NUCLEOTIDE SEQUENCE</scope>
</reference>
<dbReference type="AlphaFoldDB" id="A0A0F8ZRF0"/>
<name>A0A0F8ZRF0_9ZZZZ</name>
<proteinExistence type="predicted"/>
<evidence type="ECO:0000313" key="1">
    <source>
        <dbReference type="EMBL" id="KKK62521.1"/>
    </source>
</evidence>
<feature type="non-terminal residue" evidence="1">
    <location>
        <position position="261"/>
    </location>
</feature>
<sequence length="261" mass="30003">MSVRGPITIERAEDYMPAFFVNGDGNAAHRVYTHPPCKKSASYSTLQFAREYDNNKCPMCLYKGFTVNATNIIPNEGLSKSISNFLQNFNLRNDDDGKSSYDLARHLFTAEDFEYVIKICIRALGLEPKDPILNEHLRIILDRVNQEFNKVLVKEQGDIESVESQPDLKKMLEGIKALEIDLDHCLSKLKNPEEENKTYLIHFVAQFYNAIGEEKDKVARVFLENNLNQKAIDYFKEAVESFNKGLEYVQEVPLREIIILN</sequence>
<accession>A0A0F8ZRF0</accession>